<feature type="non-terminal residue" evidence="2">
    <location>
        <position position="157"/>
    </location>
</feature>
<comment type="caution">
    <text evidence="2">The sequence shown here is derived from an EMBL/GenBank/DDBJ whole genome shotgun (WGS) entry which is preliminary data.</text>
</comment>
<feature type="region of interest" description="Disordered" evidence="1">
    <location>
        <begin position="99"/>
        <end position="157"/>
    </location>
</feature>
<accession>A0ABU6WU50</accession>
<dbReference type="EMBL" id="JASCZI010182962">
    <property type="protein sequence ID" value="MED6188877.1"/>
    <property type="molecule type" value="Genomic_DNA"/>
</dbReference>
<gene>
    <name evidence="2" type="ORF">PIB30_090101</name>
</gene>
<protein>
    <submittedName>
        <fullName evidence="2">Uncharacterized protein</fullName>
    </submittedName>
</protein>
<evidence type="ECO:0000313" key="3">
    <source>
        <dbReference type="Proteomes" id="UP001341840"/>
    </source>
</evidence>
<reference evidence="2 3" key="1">
    <citation type="journal article" date="2023" name="Plants (Basel)">
        <title>Bridging the Gap: Combining Genomics and Transcriptomics Approaches to Understand Stylosanthes scabra, an Orphan Legume from the Brazilian Caatinga.</title>
        <authorList>
            <person name="Ferreira-Neto J.R.C."/>
            <person name="da Silva M.D."/>
            <person name="Binneck E."/>
            <person name="de Melo N.F."/>
            <person name="da Silva R.H."/>
            <person name="de Melo A.L.T.M."/>
            <person name="Pandolfi V."/>
            <person name="Bustamante F.O."/>
            <person name="Brasileiro-Vidal A.C."/>
            <person name="Benko-Iseppon A.M."/>
        </authorList>
    </citation>
    <scope>NUCLEOTIDE SEQUENCE [LARGE SCALE GENOMIC DNA]</scope>
    <source>
        <tissue evidence="2">Leaves</tissue>
    </source>
</reference>
<evidence type="ECO:0000313" key="2">
    <source>
        <dbReference type="EMBL" id="MED6188877.1"/>
    </source>
</evidence>
<proteinExistence type="predicted"/>
<feature type="compositionally biased region" description="Basic and acidic residues" evidence="1">
    <location>
        <begin position="99"/>
        <end position="108"/>
    </location>
</feature>
<organism evidence="2 3">
    <name type="scientific">Stylosanthes scabra</name>
    <dbReference type="NCBI Taxonomy" id="79078"/>
    <lineage>
        <taxon>Eukaryota</taxon>
        <taxon>Viridiplantae</taxon>
        <taxon>Streptophyta</taxon>
        <taxon>Embryophyta</taxon>
        <taxon>Tracheophyta</taxon>
        <taxon>Spermatophyta</taxon>
        <taxon>Magnoliopsida</taxon>
        <taxon>eudicotyledons</taxon>
        <taxon>Gunneridae</taxon>
        <taxon>Pentapetalae</taxon>
        <taxon>rosids</taxon>
        <taxon>fabids</taxon>
        <taxon>Fabales</taxon>
        <taxon>Fabaceae</taxon>
        <taxon>Papilionoideae</taxon>
        <taxon>50 kb inversion clade</taxon>
        <taxon>dalbergioids sensu lato</taxon>
        <taxon>Dalbergieae</taxon>
        <taxon>Pterocarpus clade</taxon>
        <taxon>Stylosanthes</taxon>
    </lineage>
</organism>
<sequence>MTVLGGASHPPSNGVSPTNRERICLWPLGTSESHEFIECCGHIEMREEEVSKSEGRAVGHVTRIELFSNPYSNCWYEDDDDVHGYLEFEDHFFDTRKSTKIHTTEEPKSGTCSPSIDLKEQEADLISELPSQSAISDSEEHPGSPKASSYSPPIKIE</sequence>
<keyword evidence="3" id="KW-1185">Reference proteome</keyword>
<dbReference type="Proteomes" id="UP001341840">
    <property type="component" value="Unassembled WGS sequence"/>
</dbReference>
<evidence type="ECO:0000256" key="1">
    <source>
        <dbReference type="SAM" id="MobiDB-lite"/>
    </source>
</evidence>
<name>A0ABU6WU50_9FABA</name>